<sequence>MFQHSGSSTPKSKRSSRNLKISVAKANASTYSKITPSDSVPSLASNQNSAPFPSDIFPDSETLPFPAESYIAAHNSIPSNQRNENSAFNSKHNLAIDTFPSLDQNQLALNNYSAKSAGILPIQTNSIDTLSHHVPSSDYNLSSPEHSFEFPAYLSPIPELKSPGLLSLRKLKQNADQISLGYQSGLPGFDQQYYSNFYSSSNTTGLPSRFRSLPRNRNSTLTRSRFNSYAFENRFEYQNNRYPTRNDSFGSTYSDTLNPNTENQNHPTPSRPRLPQTRVKSLYLGSSTSFQTLQPSNSQSLKQLENLSNKVLKEYSILTANFYNSLILDLKSIANSNTSISKKLNFTTTSITSKLKHTSTITSDMSDNLITINTLNSLNIDRLINKSSSILDSLN</sequence>
<accession>A0A2T9ZBK4</accession>
<gene>
    <name evidence="2" type="ORF">BB560_003594</name>
</gene>
<evidence type="ECO:0000256" key="1">
    <source>
        <dbReference type="SAM" id="MobiDB-lite"/>
    </source>
</evidence>
<feature type="region of interest" description="Disordered" evidence="1">
    <location>
        <begin position="241"/>
        <end position="276"/>
    </location>
</feature>
<feature type="compositionally biased region" description="Polar residues" evidence="1">
    <location>
        <begin position="241"/>
        <end position="268"/>
    </location>
</feature>
<proteinExistence type="predicted"/>
<dbReference type="Proteomes" id="UP000245609">
    <property type="component" value="Unassembled WGS sequence"/>
</dbReference>
<keyword evidence="3" id="KW-1185">Reference proteome</keyword>
<reference evidence="2 3" key="1">
    <citation type="journal article" date="2018" name="MBio">
        <title>Comparative Genomics Reveals the Core Gene Toolbox for the Fungus-Insect Symbiosis.</title>
        <authorList>
            <person name="Wang Y."/>
            <person name="Stata M."/>
            <person name="Wang W."/>
            <person name="Stajich J.E."/>
            <person name="White M.M."/>
            <person name="Moncalvo J.M."/>
        </authorList>
    </citation>
    <scope>NUCLEOTIDE SEQUENCE [LARGE SCALE GENOMIC DNA]</scope>
    <source>
        <strain evidence="2 3">SC-DP-2</strain>
    </source>
</reference>
<dbReference type="EMBL" id="MBFS01000680">
    <property type="protein sequence ID" value="PVV01968.1"/>
    <property type="molecule type" value="Genomic_DNA"/>
</dbReference>
<name>A0A2T9ZBK4_9FUNG</name>
<evidence type="ECO:0000313" key="2">
    <source>
        <dbReference type="EMBL" id="PVV01968.1"/>
    </source>
</evidence>
<feature type="compositionally biased region" description="Low complexity" evidence="1">
    <location>
        <begin position="1"/>
        <end position="10"/>
    </location>
</feature>
<evidence type="ECO:0000313" key="3">
    <source>
        <dbReference type="Proteomes" id="UP000245609"/>
    </source>
</evidence>
<feature type="region of interest" description="Disordered" evidence="1">
    <location>
        <begin position="1"/>
        <end position="20"/>
    </location>
</feature>
<dbReference type="AlphaFoldDB" id="A0A2T9ZBK4"/>
<protein>
    <submittedName>
        <fullName evidence="2">Uncharacterized protein</fullName>
    </submittedName>
</protein>
<comment type="caution">
    <text evidence="2">The sequence shown here is derived from an EMBL/GenBank/DDBJ whole genome shotgun (WGS) entry which is preliminary data.</text>
</comment>
<organism evidence="2 3">
    <name type="scientific">Smittium megazygosporum</name>
    <dbReference type="NCBI Taxonomy" id="133381"/>
    <lineage>
        <taxon>Eukaryota</taxon>
        <taxon>Fungi</taxon>
        <taxon>Fungi incertae sedis</taxon>
        <taxon>Zoopagomycota</taxon>
        <taxon>Kickxellomycotina</taxon>
        <taxon>Harpellomycetes</taxon>
        <taxon>Harpellales</taxon>
        <taxon>Legeriomycetaceae</taxon>
        <taxon>Smittium</taxon>
    </lineage>
</organism>